<keyword evidence="3" id="KW-1185">Reference proteome</keyword>
<feature type="region of interest" description="Disordered" evidence="1">
    <location>
        <begin position="53"/>
        <end position="76"/>
    </location>
</feature>
<evidence type="ECO:0000256" key="1">
    <source>
        <dbReference type="SAM" id="MobiDB-lite"/>
    </source>
</evidence>
<name>A0AAV7NIM7_PLEWA</name>
<evidence type="ECO:0000313" key="3">
    <source>
        <dbReference type="Proteomes" id="UP001066276"/>
    </source>
</evidence>
<gene>
    <name evidence="2" type="ORF">NDU88_004140</name>
</gene>
<dbReference type="EMBL" id="JANPWB010000012">
    <property type="protein sequence ID" value="KAJ1115920.1"/>
    <property type="molecule type" value="Genomic_DNA"/>
</dbReference>
<protein>
    <submittedName>
        <fullName evidence="2">Uncharacterized protein</fullName>
    </submittedName>
</protein>
<dbReference type="Proteomes" id="UP001066276">
    <property type="component" value="Chromosome 8"/>
</dbReference>
<comment type="caution">
    <text evidence="2">The sequence shown here is derived from an EMBL/GenBank/DDBJ whole genome shotgun (WGS) entry which is preliminary data.</text>
</comment>
<organism evidence="2 3">
    <name type="scientific">Pleurodeles waltl</name>
    <name type="common">Iberian ribbed newt</name>
    <dbReference type="NCBI Taxonomy" id="8319"/>
    <lineage>
        <taxon>Eukaryota</taxon>
        <taxon>Metazoa</taxon>
        <taxon>Chordata</taxon>
        <taxon>Craniata</taxon>
        <taxon>Vertebrata</taxon>
        <taxon>Euteleostomi</taxon>
        <taxon>Amphibia</taxon>
        <taxon>Batrachia</taxon>
        <taxon>Caudata</taxon>
        <taxon>Salamandroidea</taxon>
        <taxon>Salamandridae</taxon>
        <taxon>Pleurodelinae</taxon>
        <taxon>Pleurodeles</taxon>
    </lineage>
</organism>
<accession>A0AAV7NIM7</accession>
<evidence type="ECO:0000313" key="2">
    <source>
        <dbReference type="EMBL" id="KAJ1115920.1"/>
    </source>
</evidence>
<dbReference type="AlphaFoldDB" id="A0AAV7NIM7"/>
<proteinExistence type="predicted"/>
<sequence>MQRGPPTSLPTVTVHPQLQRSPHHVAWGGPAPPICLLPPTAEKVGGPQQIRPAVSLSQGVPPGGVPRHPRRPPPPLGACFTQWVSQAGRRRWLSSIRPPPPAAEKEDG</sequence>
<reference evidence="2" key="1">
    <citation type="journal article" date="2022" name="bioRxiv">
        <title>Sequencing and chromosome-scale assembly of the giantPleurodeles waltlgenome.</title>
        <authorList>
            <person name="Brown T."/>
            <person name="Elewa A."/>
            <person name="Iarovenko S."/>
            <person name="Subramanian E."/>
            <person name="Araus A.J."/>
            <person name="Petzold A."/>
            <person name="Susuki M."/>
            <person name="Suzuki K.-i.T."/>
            <person name="Hayashi T."/>
            <person name="Toyoda A."/>
            <person name="Oliveira C."/>
            <person name="Osipova E."/>
            <person name="Leigh N.D."/>
            <person name="Simon A."/>
            <person name="Yun M.H."/>
        </authorList>
    </citation>
    <scope>NUCLEOTIDE SEQUENCE</scope>
    <source>
        <strain evidence="2">20211129_DDA</strain>
        <tissue evidence="2">Liver</tissue>
    </source>
</reference>